<feature type="compositionally biased region" description="Basic residues" evidence="1">
    <location>
        <begin position="18"/>
        <end position="27"/>
    </location>
</feature>
<dbReference type="Gramene" id="KOM58360">
    <property type="protein sequence ID" value="KOM58360"/>
    <property type="gene ID" value="LR48_Vigan11g139400"/>
</dbReference>
<proteinExistence type="predicted"/>
<feature type="domain" description="Putative plant transposon protein" evidence="2">
    <location>
        <begin position="69"/>
        <end position="110"/>
    </location>
</feature>
<feature type="compositionally biased region" description="Pro residues" evidence="1">
    <location>
        <begin position="156"/>
        <end position="168"/>
    </location>
</feature>
<organism evidence="3 4">
    <name type="scientific">Phaseolus angularis</name>
    <name type="common">Azuki bean</name>
    <name type="synonym">Vigna angularis</name>
    <dbReference type="NCBI Taxonomy" id="3914"/>
    <lineage>
        <taxon>Eukaryota</taxon>
        <taxon>Viridiplantae</taxon>
        <taxon>Streptophyta</taxon>
        <taxon>Embryophyta</taxon>
        <taxon>Tracheophyta</taxon>
        <taxon>Spermatophyta</taxon>
        <taxon>Magnoliopsida</taxon>
        <taxon>eudicotyledons</taxon>
        <taxon>Gunneridae</taxon>
        <taxon>Pentapetalae</taxon>
        <taxon>rosids</taxon>
        <taxon>fabids</taxon>
        <taxon>Fabales</taxon>
        <taxon>Fabaceae</taxon>
        <taxon>Papilionoideae</taxon>
        <taxon>50 kb inversion clade</taxon>
        <taxon>NPAAA clade</taxon>
        <taxon>indigoferoid/millettioid clade</taxon>
        <taxon>Phaseoleae</taxon>
        <taxon>Vigna</taxon>
    </lineage>
</organism>
<reference evidence="4" key="1">
    <citation type="journal article" date="2015" name="Proc. Natl. Acad. Sci. U.S.A.">
        <title>Genome sequencing of adzuki bean (Vigna angularis) provides insight into high starch and low fat accumulation and domestication.</title>
        <authorList>
            <person name="Yang K."/>
            <person name="Tian Z."/>
            <person name="Chen C."/>
            <person name="Luo L."/>
            <person name="Zhao B."/>
            <person name="Wang Z."/>
            <person name="Yu L."/>
            <person name="Li Y."/>
            <person name="Sun Y."/>
            <person name="Li W."/>
            <person name="Chen Y."/>
            <person name="Li Y."/>
            <person name="Zhang Y."/>
            <person name="Ai D."/>
            <person name="Zhao J."/>
            <person name="Shang C."/>
            <person name="Ma Y."/>
            <person name="Wu B."/>
            <person name="Wang M."/>
            <person name="Gao L."/>
            <person name="Sun D."/>
            <person name="Zhang P."/>
            <person name="Guo F."/>
            <person name="Wang W."/>
            <person name="Li Y."/>
            <person name="Wang J."/>
            <person name="Varshney R.K."/>
            <person name="Wang J."/>
            <person name="Ling H.Q."/>
            <person name="Wan P."/>
        </authorList>
    </citation>
    <scope>NUCLEOTIDE SEQUENCE</scope>
    <source>
        <strain evidence="4">cv. Jingnong 6</strain>
    </source>
</reference>
<dbReference type="AlphaFoldDB" id="A0A0L9VTF7"/>
<feature type="region of interest" description="Disordered" evidence="1">
    <location>
        <begin position="1"/>
        <end position="38"/>
    </location>
</feature>
<evidence type="ECO:0000313" key="4">
    <source>
        <dbReference type="Proteomes" id="UP000053144"/>
    </source>
</evidence>
<dbReference type="Pfam" id="PF20167">
    <property type="entry name" value="Transposase_32"/>
    <property type="match status" value="1"/>
</dbReference>
<sequence>MASASGSKRIKTTTANTKKGHTGKKKMSQPTFLSKKHQKNFEASQNRRLLMERVVEQLPLEEPQFVEEGQPINVGHIIAHEINDCAHTQLTNTPLGHPSLITHLCELAGVYTSNPPFERSRKTIDRSYYLQYCFIDEEGQHIPTSQPPRPHRSNRPDPPAQPDEPGPQDPYQMYKMRMALIDAKLEAINWMGLAHADMMRHVYASSHQGFMTPEEYAARVAWPGDQTQYNGGGGRRR</sequence>
<name>A0A0L9VTF7_PHAAN</name>
<evidence type="ECO:0000256" key="1">
    <source>
        <dbReference type="SAM" id="MobiDB-lite"/>
    </source>
</evidence>
<dbReference type="EMBL" id="CM003381">
    <property type="protein sequence ID" value="KOM58360.1"/>
    <property type="molecule type" value="Genomic_DNA"/>
</dbReference>
<evidence type="ECO:0000313" key="3">
    <source>
        <dbReference type="EMBL" id="KOM58360.1"/>
    </source>
</evidence>
<feature type="region of interest" description="Disordered" evidence="1">
    <location>
        <begin position="140"/>
        <end position="171"/>
    </location>
</feature>
<accession>A0A0L9VTF7</accession>
<protein>
    <recommendedName>
        <fullName evidence="2">Putative plant transposon protein domain-containing protein</fullName>
    </recommendedName>
</protein>
<dbReference type="Proteomes" id="UP000053144">
    <property type="component" value="Chromosome 11"/>
</dbReference>
<gene>
    <name evidence="3" type="ORF">LR48_Vigan11g139400</name>
</gene>
<feature type="compositionally biased region" description="Polar residues" evidence="1">
    <location>
        <begin position="1"/>
        <end position="17"/>
    </location>
</feature>
<dbReference type="InterPro" id="IPR046796">
    <property type="entry name" value="Transposase_32_dom"/>
</dbReference>
<evidence type="ECO:0000259" key="2">
    <source>
        <dbReference type="Pfam" id="PF20167"/>
    </source>
</evidence>